<reference evidence="1" key="1">
    <citation type="journal article" date="2008" name="Nature">
        <title>The amphioxus genome and the evolution of the chordate karyotype.</title>
        <authorList>
            <consortium name="US DOE Joint Genome Institute (JGI-PGF)"/>
            <person name="Putnam N.H."/>
            <person name="Butts T."/>
            <person name="Ferrier D.E.K."/>
            <person name="Furlong R.F."/>
            <person name="Hellsten U."/>
            <person name="Kawashima T."/>
            <person name="Robinson-Rechavi M."/>
            <person name="Shoguchi E."/>
            <person name="Terry A."/>
            <person name="Yu J.-K."/>
            <person name="Benito-Gutierrez E.L."/>
            <person name="Dubchak I."/>
            <person name="Garcia-Fernandez J."/>
            <person name="Gibson-Brown J.J."/>
            <person name="Grigoriev I.V."/>
            <person name="Horton A.C."/>
            <person name="de Jong P.J."/>
            <person name="Jurka J."/>
            <person name="Kapitonov V.V."/>
            <person name="Kohara Y."/>
            <person name="Kuroki Y."/>
            <person name="Lindquist E."/>
            <person name="Lucas S."/>
            <person name="Osoegawa K."/>
            <person name="Pennacchio L.A."/>
            <person name="Salamov A.A."/>
            <person name="Satou Y."/>
            <person name="Sauka-Spengler T."/>
            <person name="Schmutz J."/>
            <person name="Shin-I T."/>
            <person name="Toyoda A."/>
            <person name="Bronner-Fraser M."/>
            <person name="Fujiyama A."/>
            <person name="Holland L.Z."/>
            <person name="Holland P.W.H."/>
            <person name="Satoh N."/>
            <person name="Rokhsar D.S."/>
        </authorList>
    </citation>
    <scope>NUCLEOTIDE SEQUENCE [LARGE SCALE GENOMIC DNA]</scope>
    <source>
        <strain evidence="1">S238N-H82</strain>
        <tissue evidence="1">Testes</tissue>
    </source>
</reference>
<evidence type="ECO:0000313" key="1">
    <source>
        <dbReference type="EMBL" id="EEN63460.1"/>
    </source>
</evidence>
<gene>
    <name evidence="1" type="ORF">BRAFLDRAFT_69876</name>
</gene>
<sequence>MQKPAASSNSILYKSTPHHLQQFSLQSLQKLAPFALSVLDTITENTTHHSTASAAVALRGRNSKLSAFAYFINCVLQAGGAKTAVYRRLSKMGLISTQSNGWLKQEEIAKSCEEGFFALKKAIENRHANKSKTNRLLPMAMSCPITDADIEDLEVGFLDISLDEAAPTPWMMEPFPPHG</sequence>
<dbReference type="InParanoid" id="C3Y8M3"/>
<accession>C3Y8M3</accession>
<proteinExistence type="predicted"/>
<dbReference type="EMBL" id="GG666491">
    <property type="protein sequence ID" value="EEN63460.1"/>
    <property type="molecule type" value="Genomic_DNA"/>
</dbReference>
<protein>
    <submittedName>
        <fullName evidence="1">Uncharacterized protein</fullName>
    </submittedName>
</protein>
<dbReference type="AlphaFoldDB" id="C3Y8M3"/>
<name>C3Y8M3_BRAFL</name>
<organism>
    <name type="scientific">Branchiostoma floridae</name>
    <name type="common">Florida lancelet</name>
    <name type="synonym">Amphioxus</name>
    <dbReference type="NCBI Taxonomy" id="7739"/>
    <lineage>
        <taxon>Eukaryota</taxon>
        <taxon>Metazoa</taxon>
        <taxon>Chordata</taxon>
        <taxon>Cephalochordata</taxon>
        <taxon>Leptocardii</taxon>
        <taxon>Amphioxiformes</taxon>
        <taxon>Branchiostomatidae</taxon>
        <taxon>Branchiostoma</taxon>
    </lineage>
</organism>